<dbReference type="GO" id="GO:0003700">
    <property type="term" value="F:DNA-binding transcription factor activity"/>
    <property type="evidence" value="ECO:0007669"/>
    <property type="project" value="TreeGrafter"/>
</dbReference>
<feature type="domain" description="HTH tetR-type" evidence="5">
    <location>
        <begin position="8"/>
        <end position="68"/>
    </location>
</feature>
<dbReference type="InterPro" id="IPR047923">
    <property type="entry name" value="ArpA-like"/>
</dbReference>
<keyword evidence="2 4" id="KW-0238">DNA-binding</keyword>
<dbReference type="Proteomes" id="UP000181942">
    <property type="component" value="Unassembled WGS sequence"/>
</dbReference>
<dbReference type="SUPFAM" id="SSF48498">
    <property type="entry name" value="Tetracyclin repressor-like, C-terminal domain"/>
    <property type="match status" value="1"/>
</dbReference>
<organism evidence="6 7">
    <name type="scientific">Streptomyces mirabilis</name>
    <dbReference type="NCBI Taxonomy" id="68239"/>
    <lineage>
        <taxon>Bacteria</taxon>
        <taxon>Bacillati</taxon>
        <taxon>Actinomycetota</taxon>
        <taxon>Actinomycetes</taxon>
        <taxon>Kitasatosporales</taxon>
        <taxon>Streptomycetaceae</taxon>
        <taxon>Streptomyces</taxon>
    </lineage>
</organism>
<keyword evidence="1" id="KW-0805">Transcription regulation</keyword>
<dbReference type="Gene3D" id="1.10.357.10">
    <property type="entry name" value="Tetracycline Repressor, domain 2"/>
    <property type="match status" value="1"/>
</dbReference>
<dbReference type="InterPro" id="IPR036271">
    <property type="entry name" value="Tet_transcr_reg_TetR-rel_C_sf"/>
</dbReference>
<dbReference type="RefSeq" id="WP_075033882.1">
    <property type="nucleotide sequence ID" value="NZ_FONR01000057.1"/>
</dbReference>
<dbReference type="InterPro" id="IPR009057">
    <property type="entry name" value="Homeodomain-like_sf"/>
</dbReference>
<accession>A0A1I2Y1W8</accession>
<protein>
    <submittedName>
        <fullName evidence="6">Transcriptional regulator, TetR family</fullName>
    </submittedName>
</protein>
<name>A0A1I2Y1W8_9ACTN</name>
<reference evidence="6 7" key="1">
    <citation type="submission" date="2016-10" db="EMBL/GenBank/DDBJ databases">
        <authorList>
            <person name="de Groot N.N."/>
        </authorList>
    </citation>
    <scope>NUCLEOTIDE SEQUENCE [LARGE SCALE GENOMIC DNA]</scope>
    <source>
        <strain evidence="6 7">OK461</strain>
    </source>
</reference>
<dbReference type="PROSITE" id="PS01081">
    <property type="entry name" value="HTH_TETR_1"/>
    <property type="match status" value="1"/>
</dbReference>
<dbReference type="PANTHER" id="PTHR30055:SF234">
    <property type="entry name" value="HTH-TYPE TRANSCRIPTIONAL REGULATOR BETI"/>
    <property type="match status" value="1"/>
</dbReference>
<dbReference type="NCBIfam" id="NF041196">
    <property type="entry name" value="ScbR_bind_reg"/>
    <property type="match status" value="1"/>
</dbReference>
<dbReference type="Pfam" id="PF00440">
    <property type="entry name" value="TetR_N"/>
    <property type="match status" value="1"/>
</dbReference>
<evidence type="ECO:0000256" key="2">
    <source>
        <dbReference type="ARBA" id="ARBA00023125"/>
    </source>
</evidence>
<feature type="DNA-binding region" description="H-T-H motif" evidence="4">
    <location>
        <begin position="31"/>
        <end position="50"/>
    </location>
</feature>
<dbReference type="PROSITE" id="PS50977">
    <property type="entry name" value="HTH_TETR_2"/>
    <property type="match status" value="1"/>
</dbReference>
<dbReference type="SUPFAM" id="SSF46689">
    <property type="entry name" value="Homeodomain-like"/>
    <property type="match status" value="1"/>
</dbReference>
<sequence length="211" mass="22260">MVRQVRAVRTRRALVRAAAEVFAEDGYALASLPVISRRAGVSTGALHFHFPSKDLLAREVEAAATVSVQRLVVREGAGGGGLQLLVDVSRDLVAALAVDPVLRAGFELGGDPSRKSAEGPGRWWSEWVHALLREAQGAGELARGVSPEAAAVAVVASVAGFGRLASRHRVRSSPHLVEQFWALLLPGLAAPSRRLPVLPGPRAAGADRTPR</sequence>
<dbReference type="PRINTS" id="PR00455">
    <property type="entry name" value="HTHTETR"/>
</dbReference>
<keyword evidence="3" id="KW-0804">Transcription</keyword>
<evidence type="ECO:0000313" key="6">
    <source>
        <dbReference type="EMBL" id="SFH19663.1"/>
    </source>
</evidence>
<evidence type="ECO:0000313" key="7">
    <source>
        <dbReference type="Proteomes" id="UP000181942"/>
    </source>
</evidence>
<dbReference type="InterPro" id="IPR050109">
    <property type="entry name" value="HTH-type_TetR-like_transc_reg"/>
</dbReference>
<proteinExistence type="predicted"/>
<evidence type="ECO:0000256" key="4">
    <source>
        <dbReference type="PROSITE-ProRule" id="PRU00335"/>
    </source>
</evidence>
<evidence type="ECO:0000256" key="3">
    <source>
        <dbReference type="ARBA" id="ARBA00023163"/>
    </source>
</evidence>
<evidence type="ECO:0000259" key="5">
    <source>
        <dbReference type="PROSITE" id="PS50977"/>
    </source>
</evidence>
<dbReference type="InterPro" id="IPR023772">
    <property type="entry name" value="DNA-bd_HTH_TetR-type_CS"/>
</dbReference>
<dbReference type="AlphaFoldDB" id="A0A1I2Y1W8"/>
<dbReference type="InterPro" id="IPR001647">
    <property type="entry name" value="HTH_TetR"/>
</dbReference>
<dbReference type="GO" id="GO:0000976">
    <property type="term" value="F:transcription cis-regulatory region binding"/>
    <property type="evidence" value="ECO:0007669"/>
    <property type="project" value="TreeGrafter"/>
</dbReference>
<evidence type="ECO:0000256" key="1">
    <source>
        <dbReference type="ARBA" id="ARBA00023015"/>
    </source>
</evidence>
<gene>
    <name evidence="6" type="ORF">SAMN02787118_1572</name>
</gene>
<dbReference type="EMBL" id="FONR01000057">
    <property type="protein sequence ID" value="SFH19663.1"/>
    <property type="molecule type" value="Genomic_DNA"/>
</dbReference>
<dbReference type="PANTHER" id="PTHR30055">
    <property type="entry name" value="HTH-TYPE TRANSCRIPTIONAL REGULATOR RUTR"/>
    <property type="match status" value="1"/>
</dbReference>
<dbReference type="OrthoDB" id="3237195at2"/>